<proteinExistence type="predicted"/>
<name>A0A0V1IS50_TRIPS</name>
<dbReference type="AlphaFoldDB" id="A0A0V1IS50"/>
<accession>A0A0V1IS50</accession>
<comment type="caution">
    <text evidence="1">The sequence shown here is derived from an EMBL/GenBank/DDBJ whole genome shotgun (WGS) entry which is preliminary data.</text>
</comment>
<organism evidence="1 2">
    <name type="scientific">Trichinella pseudospiralis</name>
    <name type="common">Parasitic roundworm</name>
    <dbReference type="NCBI Taxonomy" id="6337"/>
    <lineage>
        <taxon>Eukaryota</taxon>
        <taxon>Metazoa</taxon>
        <taxon>Ecdysozoa</taxon>
        <taxon>Nematoda</taxon>
        <taxon>Enoplea</taxon>
        <taxon>Dorylaimia</taxon>
        <taxon>Trichinellida</taxon>
        <taxon>Trichinellidae</taxon>
        <taxon>Trichinella</taxon>
    </lineage>
</organism>
<sequence length="100" mass="11302">MKHTRIAATAVSQIISARKDLYLKIPCYAILRIKSSGNLDDLTCDYKLRGETKKEYLSISCLLQAADGQRIGSFLAFMNLSCMLNTFVFFKICPSYGIFF</sequence>
<dbReference type="EMBL" id="JYDS01000100">
    <property type="protein sequence ID" value="KRZ25521.1"/>
    <property type="molecule type" value="Genomic_DNA"/>
</dbReference>
<evidence type="ECO:0000313" key="2">
    <source>
        <dbReference type="Proteomes" id="UP000054805"/>
    </source>
</evidence>
<reference evidence="1 2" key="1">
    <citation type="submission" date="2015-01" db="EMBL/GenBank/DDBJ databases">
        <title>Evolution of Trichinella species and genotypes.</title>
        <authorList>
            <person name="Korhonen P.K."/>
            <person name="Edoardo P."/>
            <person name="Giuseppe L.R."/>
            <person name="Gasser R.B."/>
        </authorList>
    </citation>
    <scope>NUCLEOTIDE SEQUENCE [LARGE SCALE GENOMIC DNA]</scope>
    <source>
        <strain evidence="1">ISS588</strain>
    </source>
</reference>
<protein>
    <submittedName>
        <fullName evidence="1">Uncharacterized protein</fullName>
    </submittedName>
</protein>
<dbReference type="Proteomes" id="UP000054805">
    <property type="component" value="Unassembled WGS sequence"/>
</dbReference>
<gene>
    <name evidence="1" type="ORF">T4B_12724</name>
</gene>
<evidence type="ECO:0000313" key="1">
    <source>
        <dbReference type="EMBL" id="KRZ25521.1"/>
    </source>
</evidence>
<keyword evidence="2" id="KW-1185">Reference proteome</keyword>